<evidence type="ECO:0000256" key="4">
    <source>
        <dbReference type="ARBA" id="ARBA00022723"/>
    </source>
</evidence>
<dbReference type="InterPro" id="IPR000092">
    <property type="entry name" value="Polyprenyl_synt"/>
</dbReference>
<comment type="caution">
    <text evidence="8">The sequence shown here is derived from an EMBL/GenBank/DDBJ whole genome shotgun (WGS) entry which is preliminary data.</text>
</comment>
<dbReference type="SFLD" id="SFLDS00005">
    <property type="entry name" value="Isoprenoid_Synthase_Type_I"/>
    <property type="match status" value="1"/>
</dbReference>
<protein>
    <submittedName>
        <fullName evidence="8">Geranylgeranyl diphosphate synthase type II</fullName>
    </submittedName>
</protein>
<dbReference type="SUPFAM" id="SSF48576">
    <property type="entry name" value="Terpenoid synthases"/>
    <property type="match status" value="1"/>
</dbReference>
<accession>A0A4R6QNH8</accession>
<keyword evidence="4" id="KW-0479">Metal-binding</keyword>
<evidence type="ECO:0000256" key="1">
    <source>
        <dbReference type="ARBA" id="ARBA00001946"/>
    </source>
</evidence>
<dbReference type="PROSITE" id="PS00723">
    <property type="entry name" value="POLYPRENYL_SYNTHASE_1"/>
    <property type="match status" value="1"/>
</dbReference>
<keyword evidence="3 7" id="KW-0808">Transferase</keyword>
<dbReference type="Proteomes" id="UP000295361">
    <property type="component" value="Unassembled WGS sequence"/>
</dbReference>
<comment type="similarity">
    <text evidence="2 7">Belongs to the FPP/GGPP synthase family.</text>
</comment>
<dbReference type="InterPro" id="IPR008949">
    <property type="entry name" value="Isoprenoid_synthase_dom_sf"/>
</dbReference>
<keyword evidence="6" id="KW-0414">Isoprene biosynthesis</keyword>
<dbReference type="Pfam" id="PF00348">
    <property type="entry name" value="polyprenyl_synt"/>
    <property type="match status" value="1"/>
</dbReference>
<reference evidence="8 9" key="1">
    <citation type="submission" date="2019-03" db="EMBL/GenBank/DDBJ databases">
        <title>Genomic Encyclopedia of Type Strains, Phase IV (KMG-IV): sequencing the most valuable type-strain genomes for metagenomic binning, comparative biology and taxonomic classification.</title>
        <authorList>
            <person name="Goeker M."/>
        </authorList>
    </citation>
    <scope>NUCLEOTIDE SEQUENCE [LARGE SCALE GENOMIC DNA]</scope>
    <source>
        <strain evidence="8 9">DSM 16998</strain>
    </source>
</reference>
<proteinExistence type="inferred from homology"/>
<evidence type="ECO:0000256" key="7">
    <source>
        <dbReference type="RuleBase" id="RU004466"/>
    </source>
</evidence>
<sequence length="297" mass="31525">MPTQHRIERALQLGLQASRQTGHPPRLAAAMQHAVFPGGARIRPKLVLAVALACGEDDTELTDAVAAAIELLHCASLVHDDLPCFDDAATRRGLPSVQRAFGERLAVLAGDALIVAAFQCLALGTRRHLSRLPGLMQTVCQGVGMPMGIVAGQAWECEPQVALRDYQQAKTGALFAAATMAGAQAAGAEGLDWRALGEQMGQAYQVADDIRDVAFDAALLGKPVGQDLALGRPSMARELGLEGALAEFHRLIELTLAIVPVCPGAARFRQLIRLEADRLVPQKLMAERLAERLAAAA</sequence>
<organism evidence="8 9">
    <name type="scientific">Roseateles toxinivorans</name>
    <dbReference type="NCBI Taxonomy" id="270368"/>
    <lineage>
        <taxon>Bacteria</taxon>
        <taxon>Pseudomonadati</taxon>
        <taxon>Pseudomonadota</taxon>
        <taxon>Betaproteobacteria</taxon>
        <taxon>Burkholderiales</taxon>
        <taxon>Sphaerotilaceae</taxon>
        <taxon>Roseateles</taxon>
    </lineage>
</organism>
<dbReference type="InParanoid" id="A0A4R6QNH8"/>
<evidence type="ECO:0000256" key="3">
    <source>
        <dbReference type="ARBA" id="ARBA00022679"/>
    </source>
</evidence>
<keyword evidence="9" id="KW-1185">Reference proteome</keyword>
<dbReference type="GO" id="GO:0004659">
    <property type="term" value="F:prenyltransferase activity"/>
    <property type="evidence" value="ECO:0007669"/>
    <property type="project" value="InterPro"/>
</dbReference>
<dbReference type="RefSeq" id="WP_133701496.1">
    <property type="nucleotide sequence ID" value="NZ_SNXS01000003.1"/>
</dbReference>
<dbReference type="CDD" id="cd00685">
    <property type="entry name" value="Trans_IPPS_HT"/>
    <property type="match status" value="1"/>
</dbReference>
<gene>
    <name evidence="8" type="ORF">DES47_103729</name>
</gene>
<dbReference type="GO" id="GO:0046872">
    <property type="term" value="F:metal ion binding"/>
    <property type="evidence" value="ECO:0007669"/>
    <property type="project" value="UniProtKB-KW"/>
</dbReference>
<dbReference type="Gene3D" id="1.10.600.10">
    <property type="entry name" value="Farnesyl Diphosphate Synthase"/>
    <property type="match status" value="1"/>
</dbReference>
<dbReference type="PANTHER" id="PTHR43281:SF1">
    <property type="entry name" value="FARNESYL DIPHOSPHATE SYNTHASE"/>
    <property type="match status" value="1"/>
</dbReference>
<comment type="cofactor">
    <cofactor evidence="1">
        <name>Mg(2+)</name>
        <dbReference type="ChEBI" id="CHEBI:18420"/>
    </cofactor>
</comment>
<dbReference type="OrthoDB" id="9805316at2"/>
<evidence type="ECO:0000256" key="6">
    <source>
        <dbReference type="ARBA" id="ARBA00023229"/>
    </source>
</evidence>
<evidence type="ECO:0000256" key="2">
    <source>
        <dbReference type="ARBA" id="ARBA00006706"/>
    </source>
</evidence>
<dbReference type="PROSITE" id="PS00444">
    <property type="entry name" value="POLYPRENYL_SYNTHASE_2"/>
    <property type="match status" value="1"/>
</dbReference>
<evidence type="ECO:0000313" key="9">
    <source>
        <dbReference type="Proteomes" id="UP000295361"/>
    </source>
</evidence>
<evidence type="ECO:0000313" key="8">
    <source>
        <dbReference type="EMBL" id="TDP71746.1"/>
    </source>
</evidence>
<evidence type="ECO:0000256" key="5">
    <source>
        <dbReference type="ARBA" id="ARBA00022842"/>
    </source>
</evidence>
<dbReference type="GO" id="GO:0008299">
    <property type="term" value="P:isoprenoid biosynthetic process"/>
    <property type="evidence" value="ECO:0007669"/>
    <property type="project" value="UniProtKB-KW"/>
</dbReference>
<dbReference type="AlphaFoldDB" id="A0A4R6QNH8"/>
<dbReference type="PANTHER" id="PTHR43281">
    <property type="entry name" value="FARNESYL DIPHOSPHATE SYNTHASE"/>
    <property type="match status" value="1"/>
</dbReference>
<name>A0A4R6QNH8_9BURK</name>
<keyword evidence="5" id="KW-0460">Magnesium</keyword>
<dbReference type="InterPro" id="IPR033749">
    <property type="entry name" value="Polyprenyl_synt_CS"/>
</dbReference>
<dbReference type="EMBL" id="SNXS01000003">
    <property type="protein sequence ID" value="TDP71746.1"/>
    <property type="molecule type" value="Genomic_DNA"/>
</dbReference>